<feature type="region of interest" description="Disordered" evidence="1">
    <location>
        <begin position="109"/>
        <end position="244"/>
    </location>
</feature>
<feature type="compositionally biased region" description="Basic residues" evidence="1">
    <location>
        <begin position="57"/>
        <end position="69"/>
    </location>
</feature>
<feature type="region of interest" description="Disordered" evidence="1">
    <location>
        <begin position="1"/>
        <end position="91"/>
    </location>
</feature>
<feature type="compositionally biased region" description="Pro residues" evidence="1">
    <location>
        <begin position="31"/>
        <end position="44"/>
    </location>
</feature>
<dbReference type="Proteomes" id="UP000694910">
    <property type="component" value="Unplaced"/>
</dbReference>
<feature type="compositionally biased region" description="Low complexity" evidence="1">
    <location>
        <begin position="146"/>
        <end position="155"/>
    </location>
</feature>
<feature type="compositionally biased region" description="Low complexity" evidence="1">
    <location>
        <begin position="111"/>
        <end position="130"/>
    </location>
</feature>
<dbReference type="RefSeq" id="XP_014643503.1">
    <property type="nucleotide sequence ID" value="XM_014788017.1"/>
</dbReference>
<name>A0ABM1CVC2_CERSS</name>
<evidence type="ECO:0000313" key="2">
    <source>
        <dbReference type="Proteomes" id="UP000694910"/>
    </source>
</evidence>
<proteinExistence type="predicted"/>
<feature type="compositionally biased region" description="Basic residues" evidence="1">
    <location>
        <begin position="80"/>
        <end position="90"/>
    </location>
</feature>
<dbReference type="GeneID" id="106801889"/>
<sequence length="244" mass="26306">MAVTPQETGAPLITQPETPTLQRATSRADDPGPPPCPRCSPAPRPQASRRATERRVLRLPRAPRKRLGKGRGAEGGAEHFRRRRRRRRRLGAQVSGVWALRGTCCPRRRWAASPRLAPRPARQAPPKSRLLPPPRREPAGTPAPPAEGLGAARPPGSRPSLGLVFPLQWPPCPRASTPGAARRTPLPDGPLRWPGIPWAPGPAEDASLQGRRPRPGNALQGPPRRDTPRVSVPAQGPPSSSVKT</sequence>
<keyword evidence="2" id="KW-1185">Reference proteome</keyword>
<evidence type="ECO:0000256" key="1">
    <source>
        <dbReference type="SAM" id="MobiDB-lite"/>
    </source>
</evidence>
<organism evidence="2 3">
    <name type="scientific">Ceratotherium simum simum</name>
    <name type="common">Southern white rhinoceros</name>
    <dbReference type="NCBI Taxonomy" id="73337"/>
    <lineage>
        <taxon>Eukaryota</taxon>
        <taxon>Metazoa</taxon>
        <taxon>Chordata</taxon>
        <taxon>Craniata</taxon>
        <taxon>Vertebrata</taxon>
        <taxon>Euteleostomi</taxon>
        <taxon>Mammalia</taxon>
        <taxon>Eutheria</taxon>
        <taxon>Laurasiatheria</taxon>
        <taxon>Perissodactyla</taxon>
        <taxon>Rhinocerotidae</taxon>
        <taxon>Ceratotherium</taxon>
    </lineage>
</organism>
<feature type="compositionally biased region" description="Polar residues" evidence="1">
    <location>
        <begin position="15"/>
        <end position="25"/>
    </location>
</feature>
<protein>
    <submittedName>
        <fullName evidence="3">Basic proline-rich protein-like</fullName>
    </submittedName>
</protein>
<gene>
    <name evidence="3" type="primary">LOC106801889</name>
</gene>
<reference evidence="3" key="1">
    <citation type="submission" date="2025-08" db="UniProtKB">
        <authorList>
            <consortium name="RefSeq"/>
        </authorList>
    </citation>
    <scope>IDENTIFICATION</scope>
</reference>
<evidence type="ECO:0000313" key="3">
    <source>
        <dbReference type="RefSeq" id="XP_014643503.1"/>
    </source>
</evidence>
<accession>A0ABM1CVC2</accession>